<dbReference type="InterPro" id="IPR000531">
    <property type="entry name" value="Beta-barrel_TonB"/>
</dbReference>
<reference evidence="13 14" key="1">
    <citation type="submission" date="2020-08" db="EMBL/GenBank/DDBJ databases">
        <title>Genomic Encyclopedia of Type Strains, Phase IV (KMG-IV): sequencing the most valuable type-strain genomes for metagenomic binning, comparative biology and taxonomic classification.</title>
        <authorList>
            <person name="Goeker M."/>
        </authorList>
    </citation>
    <scope>NUCLEOTIDE SEQUENCE [LARGE SCALE GENOMIC DNA]</scope>
    <source>
        <strain evidence="13 14">DSM 17976</strain>
    </source>
</reference>
<protein>
    <submittedName>
        <fullName evidence="13">TonB-linked SusC/RagA family outer membrane protein</fullName>
    </submittedName>
</protein>
<evidence type="ECO:0000259" key="11">
    <source>
        <dbReference type="Pfam" id="PF00593"/>
    </source>
</evidence>
<organism evidence="13 14">
    <name type="scientific">Runella defluvii</name>
    <dbReference type="NCBI Taxonomy" id="370973"/>
    <lineage>
        <taxon>Bacteria</taxon>
        <taxon>Pseudomonadati</taxon>
        <taxon>Bacteroidota</taxon>
        <taxon>Cytophagia</taxon>
        <taxon>Cytophagales</taxon>
        <taxon>Spirosomataceae</taxon>
        <taxon>Runella</taxon>
    </lineage>
</organism>
<dbReference type="EMBL" id="JACIBY010000019">
    <property type="protein sequence ID" value="MBB3841610.1"/>
    <property type="molecule type" value="Genomic_DNA"/>
</dbReference>
<dbReference type="InterPro" id="IPR012910">
    <property type="entry name" value="Plug_dom"/>
</dbReference>
<feature type="region of interest" description="Disordered" evidence="10">
    <location>
        <begin position="328"/>
        <end position="357"/>
    </location>
</feature>
<dbReference type="Pfam" id="PF13715">
    <property type="entry name" value="CarbopepD_reg_2"/>
    <property type="match status" value="1"/>
</dbReference>
<accession>A0A7W5ZQ38</accession>
<dbReference type="InterPro" id="IPR008969">
    <property type="entry name" value="CarboxyPept-like_regulatory"/>
</dbReference>
<dbReference type="SUPFAM" id="SSF56935">
    <property type="entry name" value="Porins"/>
    <property type="match status" value="1"/>
</dbReference>
<dbReference type="InterPro" id="IPR037066">
    <property type="entry name" value="Plug_dom_sf"/>
</dbReference>
<dbReference type="NCBIfam" id="TIGR04056">
    <property type="entry name" value="OMP_RagA_SusC"/>
    <property type="match status" value="1"/>
</dbReference>
<dbReference type="Gene3D" id="2.40.170.20">
    <property type="entry name" value="TonB-dependent receptor, beta-barrel domain"/>
    <property type="match status" value="1"/>
</dbReference>
<proteinExistence type="inferred from homology"/>
<evidence type="ECO:0000256" key="5">
    <source>
        <dbReference type="ARBA" id="ARBA00023077"/>
    </source>
</evidence>
<evidence type="ECO:0000256" key="7">
    <source>
        <dbReference type="ARBA" id="ARBA00023237"/>
    </source>
</evidence>
<dbReference type="Gene3D" id="2.170.130.10">
    <property type="entry name" value="TonB-dependent receptor, plug domain"/>
    <property type="match status" value="1"/>
</dbReference>
<dbReference type="Pfam" id="PF00593">
    <property type="entry name" value="TonB_dep_Rec_b-barrel"/>
    <property type="match status" value="1"/>
</dbReference>
<dbReference type="InterPro" id="IPR039426">
    <property type="entry name" value="TonB-dep_rcpt-like"/>
</dbReference>
<keyword evidence="2 8" id="KW-0813">Transport</keyword>
<feature type="domain" description="TonB-dependent receptor-like beta-barrel" evidence="11">
    <location>
        <begin position="579"/>
        <end position="942"/>
    </location>
</feature>
<dbReference type="InterPro" id="IPR023996">
    <property type="entry name" value="TonB-dep_OMP_SusC/RagA"/>
</dbReference>
<name>A0A7W5ZQ38_9BACT</name>
<dbReference type="NCBIfam" id="TIGR04057">
    <property type="entry name" value="SusC_RagA_signa"/>
    <property type="match status" value="1"/>
</dbReference>
<dbReference type="Gene3D" id="2.60.40.1120">
    <property type="entry name" value="Carboxypeptidase-like, regulatory domain"/>
    <property type="match status" value="1"/>
</dbReference>
<comment type="caution">
    <text evidence="13">The sequence shown here is derived from an EMBL/GenBank/DDBJ whole genome shotgun (WGS) entry which is preliminary data.</text>
</comment>
<evidence type="ECO:0000256" key="6">
    <source>
        <dbReference type="ARBA" id="ARBA00023136"/>
    </source>
</evidence>
<keyword evidence="7 8" id="KW-0998">Cell outer membrane</keyword>
<evidence type="ECO:0000256" key="10">
    <source>
        <dbReference type="SAM" id="MobiDB-lite"/>
    </source>
</evidence>
<dbReference type="AlphaFoldDB" id="A0A7W5ZQ38"/>
<dbReference type="InterPro" id="IPR023997">
    <property type="entry name" value="TonB-dep_OMP_SusC/RagA_CS"/>
</dbReference>
<dbReference type="InterPro" id="IPR036942">
    <property type="entry name" value="Beta-barrel_TonB_sf"/>
</dbReference>
<keyword evidence="6 8" id="KW-0472">Membrane</keyword>
<comment type="similarity">
    <text evidence="8 9">Belongs to the TonB-dependent receptor family.</text>
</comment>
<dbReference type="Pfam" id="PF07715">
    <property type="entry name" value="Plug"/>
    <property type="match status" value="1"/>
</dbReference>
<keyword evidence="3 8" id="KW-1134">Transmembrane beta strand</keyword>
<evidence type="ECO:0000256" key="4">
    <source>
        <dbReference type="ARBA" id="ARBA00022692"/>
    </source>
</evidence>
<evidence type="ECO:0000313" key="13">
    <source>
        <dbReference type="EMBL" id="MBB3841610.1"/>
    </source>
</evidence>
<keyword evidence="4 8" id="KW-0812">Transmembrane</keyword>
<dbReference type="SUPFAM" id="SSF49464">
    <property type="entry name" value="Carboxypeptidase regulatory domain-like"/>
    <property type="match status" value="1"/>
</dbReference>
<keyword evidence="14" id="KW-1185">Reference proteome</keyword>
<dbReference type="GO" id="GO:0009279">
    <property type="term" value="C:cell outer membrane"/>
    <property type="evidence" value="ECO:0007669"/>
    <property type="project" value="UniProtKB-SubCell"/>
</dbReference>
<evidence type="ECO:0000256" key="2">
    <source>
        <dbReference type="ARBA" id="ARBA00022448"/>
    </source>
</evidence>
<evidence type="ECO:0000256" key="9">
    <source>
        <dbReference type="RuleBase" id="RU003357"/>
    </source>
</evidence>
<keyword evidence="5 9" id="KW-0798">TonB box</keyword>
<gene>
    <name evidence="13" type="ORF">FHS57_005639</name>
</gene>
<evidence type="ECO:0000256" key="8">
    <source>
        <dbReference type="PROSITE-ProRule" id="PRU01360"/>
    </source>
</evidence>
<evidence type="ECO:0000256" key="3">
    <source>
        <dbReference type="ARBA" id="ARBA00022452"/>
    </source>
</evidence>
<sequence>MKTNLQKSSWVGSLLLALLLFGRPSWSQQVYAKAYKLAPRPEQKTAPETQKLKGVLSQLKSYYRVDILFEGGLVDGLVVPTDLVDYKASLESNLEKVLKVSGLNYKKVKEGAYVILETKKNKKTAEADARFQESIIAPQLTEKPLTAEVSVVRAVEKMEIVAELIKGKVSDEKGVGLPGVSVLIKGTQRGTTTNVEGAYQLEVPNNAAVLVFSYVGYESKEVIVGAQTAINISLVPESKSLGEVVVTALGIKKQAKSVGYATATVGTDEMTVNRTANFMNALQGKMAGVNITSLGSGPAGTSKIRIRGQSSFGGNNSPLIVVNGVPIDNTNNGARGDVSEKGSNRTSDGGDGLSSINPDDIESMTVLKGAAASALYGSRAKDGVIMITTKNRGSGSGVSLTYNSNFTSETPLDYTDYQYEYGQGENGQRPTAAFPTSGQWSFGEKFQPGMTQVLFDNITVPYEPQRNQISQFYQKGYTWTNTMTLSSGGENGGFSLSVSNLDNRTILRNSGYHRRTINLGFTQTFAKKLTVSGNVNYSNEYRKNPPNIAEQDYSPVIIFNMANSMPLDLLEKNAEDANGNEVVWSRFTNRTNPYFALKRFDNIHNDRVFGNLTARYNFTDWLFLQGRVGQDYYSREQDYNLPTGTQRQPAAPAGFVNGQFVQDARSVRELNADFLLGANRTFGVIGMNVNVGGNQMYRRISRHNVFVQDFYTRNLYTVGNGRLRDATYDFSERQVNSLYASAEVSYKDYLFLNGTVRNDWFSTLSPANRSILYPSVTASFVFSQAFATKLPTWINFGKIRAAYAEVGSDTDVSPYANNLFYSINAQQFPSPTGVAQPLATISGSTVPNPDLRPMRVSEKEFGLELKLFNNFLGLDFTYYDKLSSDQILRAQTSNAGGYLTQLINVGQSQNRGVEMLVTLNPIRREDLTWSLILNAAYNKTKVLDLGSGVSDNMITVGTGEFTGELRQVVGQPMGQLFGFGYLRDAQGRQVFDAGNGRPLRTATQIPFGSALPLWVGGITNSFNFKGVELSFLIDFKLGHKMISGTNHNAWRHGLHKATLVGRAENFVIGDGVNPNGEVNKTKSVVQAYYETVRSQNIAEEFVYNAGLWQLRQISLGYDLSKLLPANRRFVKGIRLNAVANNVAVIKKWVPNIHPEQFGFPSDNLVGLEATGLPITRNIGFNLNVKF</sequence>
<evidence type="ECO:0000259" key="12">
    <source>
        <dbReference type="Pfam" id="PF07715"/>
    </source>
</evidence>
<dbReference type="PROSITE" id="PS52016">
    <property type="entry name" value="TONB_DEPENDENT_REC_3"/>
    <property type="match status" value="1"/>
</dbReference>
<evidence type="ECO:0000256" key="1">
    <source>
        <dbReference type="ARBA" id="ARBA00004571"/>
    </source>
</evidence>
<dbReference type="Proteomes" id="UP000541352">
    <property type="component" value="Unassembled WGS sequence"/>
</dbReference>
<feature type="domain" description="TonB-dependent receptor plug" evidence="12">
    <location>
        <begin position="256"/>
        <end position="384"/>
    </location>
</feature>
<comment type="subcellular location">
    <subcellularLocation>
        <location evidence="1 8">Cell outer membrane</location>
        <topology evidence="1 8">Multi-pass membrane protein</topology>
    </subcellularLocation>
</comment>
<evidence type="ECO:0000313" key="14">
    <source>
        <dbReference type="Proteomes" id="UP000541352"/>
    </source>
</evidence>